<dbReference type="Proteomes" id="UP000790787">
    <property type="component" value="Chromosome 4"/>
</dbReference>
<evidence type="ECO:0000256" key="1">
    <source>
        <dbReference type="SAM" id="MobiDB-lite"/>
    </source>
</evidence>
<proteinExistence type="predicted"/>
<dbReference type="InterPro" id="IPR044688">
    <property type="entry name" value="SCI-1-like"/>
</dbReference>
<dbReference type="PANTHER" id="PTHR34117">
    <property type="entry name" value="STYLE CELL-CYCLE INHIBITOR 1"/>
    <property type="match status" value="1"/>
</dbReference>
<reference evidence="2" key="2">
    <citation type="journal article" date="2014" name="Nat. Commun.">
        <title>The tobacco genome sequence and its comparison with those of tomato and potato.</title>
        <authorList>
            <person name="Sierro N."/>
            <person name="Battey J.N."/>
            <person name="Ouadi S."/>
            <person name="Bakaher N."/>
            <person name="Bovet L."/>
            <person name="Willig A."/>
            <person name="Goepfert S."/>
            <person name="Peitsch M.C."/>
            <person name="Ivanov N.V."/>
        </authorList>
    </citation>
    <scope>NUCLEOTIDE SEQUENCE [LARGE SCALE GENOMIC DNA]</scope>
</reference>
<reference evidence="3" key="1">
    <citation type="journal article" date="2011" name="New Phytol.">
        <title>Stigma/style cell cycle inhibitor 1 (SCI1), a tissue-specific cell cycle regulator that controls upper pistil development.</title>
        <authorList>
            <person name="DePaoli H.C."/>
            <person name="Brito M.S."/>
            <person name="Quiapim A.C."/>
            <person name="Teixeira S.P."/>
            <person name="Goldman G.H."/>
            <person name="Dornelas M.C."/>
            <person name="Goldman M.H.S."/>
        </authorList>
    </citation>
    <scope>NUCLEOTIDE SEQUENCE</scope>
</reference>
<evidence type="ECO:0000313" key="2">
    <source>
        <dbReference type="Proteomes" id="UP000790787"/>
    </source>
</evidence>
<sequence>MGSDKKTTEEKRKHKRNSPSSPRDEVKSKRQNIKGDEERRKEKDKSKKEKHKSHKSKCHSSEEKKSGEKHKTKSHKHKDKSKNKFEELSKDDYFSKNNEFASWLKDKKNLFFSDLSSETARNLFSDFVIQWNKGKLDSQYYEGIATGPRSSHAWNIKNRTCLSLMKILSWMPGKITLSVIYQGLRVLRRTVLMIHVNSIVFIHTFDMY</sequence>
<feature type="region of interest" description="Disordered" evidence="1">
    <location>
        <begin position="1"/>
        <end position="83"/>
    </location>
</feature>
<reference evidence="3" key="3">
    <citation type="submission" date="2025-08" db="UniProtKB">
        <authorList>
            <consortium name="RefSeq"/>
        </authorList>
    </citation>
    <scope>IDENTIFICATION</scope>
</reference>
<keyword evidence="2" id="KW-1185">Reference proteome</keyword>
<dbReference type="PANTHER" id="PTHR34117:SF1">
    <property type="entry name" value="STYLE CELL-CYCLE INHIBITOR 1"/>
    <property type="match status" value="1"/>
</dbReference>
<dbReference type="RefSeq" id="NP_001412693.1">
    <property type="nucleotide sequence ID" value="NM_001425764.1"/>
</dbReference>
<evidence type="ECO:0000313" key="3">
    <source>
        <dbReference type="RefSeq" id="NP_001412693.1"/>
    </source>
</evidence>
<gene>
    <name evidence="3" type="primary">SCI1B</name>
    <name evidence="3" type="synonym">NtSCI1</name>
    <name evidence="3" type="synonym">SCI1</name>
</gene>
<organism evidence="2 3">
    <name type="scientific">Nicotiana tabacum</name>
    <name type="common">Common tobacco</name>
    <dbReference type="NCBI Taxonomy" id="4097"/>
    <lineage>
        <taxon>Eukaryota</taxon>
        <taxon>Viridiplantae</taxon>
        <taxon>Streptophyta</taxon>
        <taxon>Embryophyta</taxon>
        <taxon>Tracheophyta</taxon>
        <taxon>Spermatophyta</taxon>
        <taxon>Magnoliopsida</taxon>
        <taxon>eudicotyledons</taxon>
        <taxon>Gunneridae</taxon>
        <taxon>Pentapetalae</taxon>
        <taxon>asterids</taxon>
        <taxon>lamiids</taxon>
        <taxon>Solanales</taxon>
        <taxon>Solanaceae</taxon>
        <taxon>Nicotianoideae</taxon>
        <taxon>Nicotianeae</taxon>
        <taxon>Nicotiana</taxon>
    </lineage>
</organism>
<feature type="compositionally biased region" description="Basic residues" evidence="1">
    <location>
        <begin position="48"/>
        <end position="58"/>
    </location>
</feature>
<accession>A0ABD8EP58</accession>
<dbReference type="GeneID" id="107767402"/>
<protein>
    <submittedName>
        <fullName evidence="3">Style cell-cycle inhibitor 1-B isoform 1</fullName>
    </submittedName>
</protein>
<feature type="compositionally biased region" description="Basic and acidic residues" evidence="1">
    <location>
        <begin position="22"/>
        <end position="47"/>
    </location>
</feature>
<feature type="compositionally biased region" description="Basic and acidic residues" evidence="1">
    <location>
        <begin position="1"/>
        <end position="11"/>
    </location>
</feature>
<feature type="compositionally biased region" description="Basic residues" evidence="1">
    <location>
        <begin position="67"/>
        <end position="81"/>
    </location>
</feature>
<name>A0ABD8EP58_TOBAC</name>
<dbReference type="KEGG" id="nta:107767402"/>
<dbReference type="AlphaFoldDB" id="A0ABD8EP58"/>